<dbReference type="InterPro" id="IPR012939">
    <property type="entry name" value="Glyco_hydro_92"/>
</dbReference>
<dbReference type="Gene3D" id="1.20.1610.10">
    <property type="entry name" value="alpha-1,2-mannosidases domains"/>
    <property type="match status" value="1"/>
</dbReference>
<dbReference type="GO" id="GO:0005829">
    <property type="term" value="C:cytosol"/>
    <property type="evidence" value="ECO:0007669"/>
    <property type="project" value="TreeGrafter"/>
</dbReference>
<comment type="subunit">
    <text evidence="2">Monomer.</text>
</comment>
<dbReference type="GO" id="GO:0000224">
    <property type="term" value="F:peptide-N4-(N-acetyl-beta-glucosaminyl)asparagine amidase activity"/>
    <property type="evidence" value="ECO:0007669"/>
    <property type="project" value="TreeGrafter"/>
</dbReference>
<keyword evidence="6" id="KW-0378">Hydrolase</keyword>
<proteinExistence type="predicted"/>
<dbReference type="SUPFAM" id="SSF48208">
    <property type="entry name" value="Six-hairpin glycosidases"/>
    <property type="match status" value="1"/>
</dbReference>
<comment type="cofactor">
    <cofactor evidence="1">
        <name>Ca(2+)</name>
        <dbReference type="ChEBI" id="CHEBI:29108"/>
    </cofactor>
</comment>
<dbReference type="Pfam" id="PF17678">
    <property type="entry name" value="Glyco_hydro_92N"/>
    <property type="match status" value="1"/>
</dbReference>
<dbReference type="GO" id="GO:0005975">
    <property type="term" value="P:carbohydrate metabolic process"/>
    <property type="evidence" value="ECO:0007669"/>
    <property type="project" value="InterPro"/>
</dbReference>
<accession>A0A5M6DSB8</accession>
<gene>
    <name evidence="6" type="ORF">F0145_00550</name>
</gene>
<dbReference type="PANTHER" id="PTHR12143:SF43">
    <property type="entry name" value="PUTATIVE-RELATED"/>
    <property type="match status" value="1"/>
</dbReference>
<dbReference type="Proteomes" id="UP000323426">
    <property type="component" value="Unassembled WGS sequence"/>
</dbReference>
<feature type="domain" description="Glycosyl hydrolase family 92" evidence="4">
    <location>
        <begin position="299"/>
        <end position="762"/>
    </location>
</feature>
<feature type="domain" description="Glycosyl hydrolase family 92 N-terminal" evidence="5">
    <location>
        <begin position="44"/>
        <end position="293"/>
    </location>
</feature>
<dbReference type="FunFam" id="3.30.2080.10:FF:000001">
    <property type="entry name" value="Alpha-1,2-mannosidase subfamily"/>
    <property type="match status" value="1"/>
</dbReference>
<organism evidence="6 7">
    <name type="scientific">Adhaeribacter rhizoryzae</name>
    <dbReference type="NCBI Taxonomy" id="2607907"/>
    <lineage>
        <taxon>Bacteria</taxon>
        <taxon>Pseudomonadati</taxon>
        <taxon>Bacteroidota</taxon>
        <taxon>Cytophagia</taxon>
        <taxon>Cytophagales</taxon>
        <taxon>Hymenobacteraceae</taxon>
        <taxon>Adhaeribacter</taxon>
    </lineage>
</organism>
<dbReference type="GO" id="GO:0006516">
    <property type="term" value="P:glycoprotein catabolic process"/>
    <property type="evidence" value="ECO:0007669"/>
    <property type="project" value="TreeGrafter"/>
</dbReference>
<dbReference type="InterPro" id="IPR041371">
    <property type="entry name" value="GH92_N"/>
</dbReference>
<dbReference type="Pfam" id="PF07971">
    <property type="entry name" value="Glyco_hydro_92"/>
    <property type="match status" value="1"/>
</dbReference>
<dbReference type="FunFam" id="1.20.1050.60:FF:000001">
    <property type="entry name" value="Putative alpha-1,2-mannosidase"/>
    <property type="match status" value="1"/>
</dbReference>
<dbReference type="GO" id="GO:0030246">
    <property type="term" value="F:carbohydrate binding"/>
    <property type="evidence" value="ECO:0007669"/>
    <property type="project" value="InterPro"/>
</dbReference>
<evidence type="ECO:0000256" key="3">
    <source>
        <dbReference type="ARBA" id="ARBA00022837"/>
    </source>
</evidence>
<keyword evidence="7" id="KW-1185">Reference proteome</keyword>
<reference evidence="6 7" key="1">
    <citation type="submission" date="2019-09" db="EMBL/GenBank/DDBJ databases">
        <title>Genome sequence and assembly of Adhaeribacter sp.</title>
        <authorList>
            <person name="Chhetri G."/>
        </authorList>
    </citation>
    <scope>NUCLEOTIDE SEQUENCE [LARGE SCALE GENOMIC DNA]</scope>
    <source>
        <strain evidence="6 7">DK36</strain>
    </source>
</reference>
<evidence type="ECO:0000313" key="7">
    <source>
        <dbReference type="Proteomes" id="UP000323426"/>
    </source>
</evidence>
<sequence>MILTSSAQKYHLSFFRLFLLLIIGISCSPNSFAQKSTTANWVQFVDPLIGTGLATTASAKAHSEAQSELKGQTFPAVGVPFGMTHWTPQTRTTERKCISPYYHADTKISGFRGSHWMSGSCTQDYGSVTIMPTTGAVEVNPEKYASTYSHTTEKASPAAYTVTLADYAIDAQVTATSRAGLLQFKFNKAADQAPIIIYPNSDEGQASLTINASKNEISGYNPVHRIYQGQGKPAGFSGYFVIQFSKPFKSAGTFRDGSVTNQTTVNGEGKSVGGYVTYAVKAGDIIQVKVGTSFTSVAEARRNLEAEITGWDVNKVKNIAASAWNKALGTVQVTDNNTEKKKIFYTALYHAMLLPRVYSDVSGTYPAFAQQYKTEKTNSFEYHGDFSLWDTYRAVHPLYVLLQPERARAMVNTLISMSESGGWLPNFPCWNSYTSAMIADHGASVIADAYIKGIRGFDAEKAYQFMRKNALEPAGPEDYADGRGRRALPSYIKYGYIPMEDSVWQAFHKREQVSRTLEYAYDDFAVAQLAKSLGKQPDYQLFLQRSNNYKNIYDSQSGFMRGRHANGTWYKNINPNKKEIYITEGTPWQYTYSVQQDVPGLVNLMGGKENFGKRLDAFFDQQQYWHGNEPSHHIAYLFNYAGTPWKTQQRINEIRTAEYGSGPGGISGNDDTGQTSAWYVFSAIGFYPVTPGTPYYIIGTPQFKEVSLPVSNNRTFRIVAENLSPENIYIQSATLNQKEYNKSYLRHNDILAGGELIFKMGNKPSKDWANAIIGTLTD</sequence>
<evidence type="ECO:0000259" key="5">
    <source>
        <dbReference type="Pfam" id="PF17678"/>
    </source>
</evidence>
<dbReference type="InterPro" id="IPR050883">
    <property type="entry name" value="PNGase"/>
</dbReference>
<dbReference type="RefSeq" id="WP_150086117.1">
    <property type="nucleotide sequence ID" value="NZ_VWSF01000001.1"/>
</dbReference>
<dbReference type="InterPro" id="IPR008928">
    <property type="entry name" value="6-hairpin_glycosidase_sf"/>
</dbReference>
<evidence type="ECO:0000259" key="4">
    <source>
        <dbReference type="Pfam" id="PF07971"/>
    </source>
</evidence>
<dbReference type="AlphaFoldDB" id="A0A5M6DSB8"/>
<comment type="caution">
    <text evidence="6">The sequence shown here is derived from an EMBL/GenBank/DDBJ whole genome shotgun (WGS) entry which is preliminary data.</text>
</comment>
<evidence type="ECO:0000256" key="2">
    <source>
        <dbReference type="ARBA" id="ARBA00011245"/>
    </source>
</evidence>
<evidence type="ECO:0000256" key="1">
    <source>
        <dbReference type="ARBA" id="ARBA00001913"/>
    </source>
</evidence>
<name>A0A5M6DSB8_9BACT</name>
<dbReference type="InterPro" id="IPR005887">
    <property type="entry name" value="GH92_a_mannosidase_put"/>
</dbReference>
<dbReference type="InterPro" id="IPR014718">
    <property type="entry name" value="GH-type_carb-bd"/>
</dbReference>
<dbReference type="EMBL" id="VWSF01000001">
    <property type="protein sequence ID" value="KAA5549122.1"/>
    <property type="molecule type" value="Genomic_DNA"/>
</dbReference>
<dbReference type="PANTHER" id="PTHR12143">
    <property type="entry name" value="PEPTIDE N-GLYCANASE PNGASE -RELATED"/>
    <property type="match status" value="1"/>
</dbReference>
<dbReference type="Gene3D" id="3.30.2080.10">
    <property type="entry name" value="GH92 mannosidase domain"/>
    <property type="match status" value="1"/>
</dbReference>
<dbReference type="NCBIfam" id="TIGR01180">
    <property type="entry name" value="aman2_put"/>
    <property type="match status" value="1"/>
</dbReference>
<keyword evidence="3" id="KW-0106">Calcium</keyword>
<dbReference type="Gene3D" id="1.20.1050.60">
    <property type="entry name" value="alpha-1,2-mannosidase"/>
    <property type="match status" value="1"/>
</dbReference>
<dbReference type="Gene3D" id="2.70.98.10">
    <property type="match status" value="1"/>
</dbReference>
<protein>
    <submittedName>
        <fullName evidence="6">Glycoside hydrolase family 92 protein</fullName>
    </submittedName>
</protein>
<evidence type="ECO:0000313" key="6">
    <source>
        <dbReference type="EMBL" id="KAA5549122.1"/>
    </source>
</evidence>